<name>A0ABN6UNH9_9GAMM</name>
<keyword evidence="2" id="KW-0732">Signal</keyword>
<feature type="transmembrane region" description="Helical" evidence="1">
    <location>
        <begin position="424"/>
        <end position="445"/>
    </location>
</feature>
<feature type="signal peptide" evidence="2">
    <location>
        <begin position="1"/>
        <end position="19"/>
    </location>
</feature>
<dbReference type="EMBL" id="AP027041">
    <property type="protein sequence ID" value="BDU17914.1"/>
    <property type="molecule type" value="Genomic_DNA"/>
</dbReference>
<organism evidence="3 4">
    <name type="scientific">Lysobacter auxotrophicus</name>
    <dbReference type="NCBI Taxonomy" id="2992573"/>
    <lineage>
        <taxon>Bacteria</taxon>
        <taxon>Pseudomonadati</taxon>
        <taxon>Pseudomonadota</taxon>
        <taxon>Gammaproteobacteria</taxon>
        <taxon>Lysobacterales</taxon>
        <taxon>Lysobacteraceae</taxon>
        <taxon>Lysobacter</taxon>
    </lineage>
</organism>
<evidence type="ECO:0000256" key="1">
    <source>
        <dbReference type="SAM" id="Phobius"/>
    </source>
</evidence>
<protein>
    <submittedName>
        <fullName evidence="3">DUF3999 domain-containing protein</fullName>
    </submittedName>
</protein>
<evidence type="ECO:0000256" key="2">
    <source>
        <dbReference type="SAM" id="SignalP"/>
    </source>
</evidence>
<evidence type="ECO:0000313" key="4">
    <source>
        <dbReference type="Proteomes" id="UP001317822"/>
    </source>
</evidence>
<accession>A0ABN6UNH9</accession>
<dbReference type="InterPro" id="IPR025060">
    <property type="entry name" value="DUF3999"/>
</dbReference>
<dbReference type="Gene3D" id="2.60.120.260">
    <property type="entry name" value="Galactose-binding domain-like"/>
    <property type="match status" value="1"/>
</dbReference>
<dbReference type="RefSeq" id="WP_281779806.1">
    <property type="nucleotide sequence ID" value="NZ_AP027041.1"/>
</dbReference>
<keyword evidence="1" id="KW-0812">Transmembrane</keyword>
<reference evidence="3 4" key="1">
    <citation type="journal article" date="2023" name="Int. J. Syst. Evol. Microbiol.">
        <title>Physiological and genomic analyses of cobalamin (vitamin B12)-auxotrophy of Lysobacter auxotrophicus sp. nov., a methionine-auxotrophic chitinolytic bacterium isolated from chitin-treated soil.</title>
        <authorList>
            <person name="Saito A."/>
            <person name="Dohra H."/>
            <person name="Hamada M."/>
            <person name="Moriuchi R."/>
            <person name="Kotsuchibashi Y."/>
            <person name="Mori K."/>
        </authorList>
    </citation>
    <scope>NUCLEOTIDE SEQUENCE [LARGE SCALE GENOMIC DNA]</scope>
    <source>
        <strain evidence="3 4">5-21a</strain>
    </source>
</reference>
<feature type="chain" id="PRO_5047474451" evidence="2">
    <location>
        <begin position="20"/>
        <end position="450"/>
    </location>
</feature>
<keyword evidence="4" id="KW-1185">Reference proteome</keyword>
<sequence>MKKWLLILMVPIAATAAAAASDYAREWPLQPGAPDAGAYRVVLDASVYRQLQSPALSDLDVLDARGQPAPAALLDPSRPATRAPATVGLPWFPLPPTFRGNDVASISEIDTDGRLRRVELRGGGGPVAGNGFLLDASAVEAPIHALRVQWAQGQAPFDLGVRVSASDDLRQWRTVADEAHLVELTNAGQRVVRDRIELSPAKARYLRVMPLDPQARPLQLSAITAELQAPEVAPAWQWNVLAGKRVDEPGGAVHYEYELDGRFPVARADIALPGNSTGQWRIQARDDATRPWRDVATPWVAFRLARDGASDASPPQPLDGVHRERFWRLTPLGGARSSDVPQLRLGYRPEALVFVASGQAPFVLVAGSARSSRADAPIGPLVDAVRAQRGASWEPAVATLGESRERGGASALTPAPAPRDWKTWLLWALLIAGAALVGGFAISLMRKPAQ</sequence>
<dbReference type="Proteomes" id="UP001317822">
    <property type="component" value="Chromosome"/>
</dbReference>
<gene>
    <name evidence="3" type="ORF">LA521A_31150</name>
</gene>
<keyword evidence="1" id="KW-1133">Transmembrane helix</keyword>
<proteinExistence type="predicted"/>
<keyword evidence="1" id="KW-0472">Membrane</keyword>
<evidence type="ECO:0000313" key="3">
    <source>
        <dbReference type="EMBL" id="BDU17914.1"/>
    </source>
</evidence>
<dbReference type="Pfam" id="PF13163">
    <property type="entry name" value="DUF3999"/>
    <property type="match status" value="1"/>
</dbReference>